<organism evidence="8 9">
    <name type="scientific">Gnomoniopsis smithogilvyi</name>
    <dbReference type="NCBI Taxonomy" id="1191159"/>
    <lineage>
        <taxon>Eukaryota</taxon>
        <taxon>Fungi</taxon>
        <taxon>Dikarya</taxon>
        <taxon>Ascomycota</taxon>
        <taxon>Pezizomycotina</taxon>
        <taxon>Sordariomycetes</taxon>
        <taxon>Sordariomycetidae</taxon>
        <taxon>Diaporthales</taxon>
        <taxon>Gnomoniaceae</taxon>
        <taxon>Gnomoniopsis</taxon>
    </lineage>
</organism>
<feature type="compositionally biased region" description="Basic and acidic residues" evidence="5">
    <location>
        <begin position="486"/>
        <end position="498"/>
    </location>
</feature>
<accession>A0A9W9D2I8</accession>
<keyword evidence="7" id="KW-0732">Signal</keyword>
<proteinExistence type="predicted"/>
<dbReference type="EMBL" id="JAPEVB010000001">
    <property type="protein sequence ID" value="KAJ4397115.1"/>
    <property type="molecule type" value="Genomic_DNA"/>
</dbReference>
<dbReference type="CDD" id="cd12087">
    <property type="entry name" value="TM_EGFR-like"/>
    <property type="match status" value="1"/>
</dbReference>
<evidence type="ECO:0000256" key="1">
    <source>
        <dbReference type="ARBA" id="ARBA00004167"/>
    </source>
</evidence>
<feature type="compositionally biased region" description="Low complexity" evidence="5">
    <location>
        <begin position="212"/>
        <end position="228"/>
    </location>
</feature>
<feature type="compositionally biased region" description="Polar residues" evidence="5">
    <location>
        <begin position="397"/>
        <end position="418"/>
    </location>
</feature>
<dbReference type="OrthoDB" id="5244001at2759"/>
<evidence type="ECO:0000256" key="3">
    <source>
        <dbReference type="ARBA" id="ARBA00022989"/>
    </source>
</evidence>
<keyword evidence="9" id="KW-1185">Reference proteome</keyword>
<feature type="signal peptide" evidence="7">
    <location>
        <begin position="1"/>
        <end position="20"/>
    </location>
</feature>
<keyword evidence="4 6" id="KW-0472">Membrane</keyword>
<sequence>MRTPASRLWLLSALIAVASGTGNLSFVASSFTGGFSFSYNGAFVQTSIFDARSVDPRTFSWTSDTPITIRNVCLGNDQSHQIIAEEDALSEDGTGSSKMTRDIILEDSKIELNLSTSNYSGSITIDQIGLEELSANFSHLPLVFQIQWAEVVDETADNSVDYYSYSQVWGLAEDISEATNMYGLNFDFDSSATVIAQGTSALMSVSSQTPTAASTITTSPSPTTSSDEPASKSNSSKYGLLSKGALIGTVVGGVASLVLTLIVVFLCMRRHRRNTRNQQDHDRDAQDLMAEKQARAAGAAPDTPYSVDSSQPLNLGRGLSGLHENTANMPRSLVAGEGSQRSSAVYSSLRNVTSVGTGLGNGSGSEHSPTVTHPSSSISLHEPYADLVQDQFERSTSRATAERMNSNIDTETEQTPLSPGSIRDEPRPRASGSSRTGTPQLGPTRLVRSDTPGGISISDYLHEDGMTEDEIKRLEEEERALDEAIEQARTDSRAARGR</sequence>
<dbReference type="InterPro" id="IPR051694">
    <property type="entry name" value="Immunoregulatory_rcpt-like"/>
</dbReference>
<evidence type="ECO:0000256" key="6">
    <source>
        <dbReference type="SAM" id="Phobius"/>
    </source>
</evidence>
<evidence type="ECO:0000313" key="9">
    <source>
        <dbReference type="Proteomes" id="UP001140453"/>
    </source>
</evidence>
<comment type="caution">
    <text evidence="8">The sequence shown here is derived from an EMBL/GenBank/DDBJ whole genome shotgun (WGS) entry which is preliminary data.</text>
</comment>
<feature type="compositionally biased region" description="Basic and acidic residues" evidence="5">
    <location>
        <begin position="460"/>
        <end position="476"/>
    </location>
</feature>
<feature type="region of interest" description="Disordered" evidence="5">
    <location>
        <begin position="291"/>
        <end position="325"/>
    </location>
</feature>
<dbReference type="AlphaFoldDB" id="A0A9W9D2I8"/>
<feature type="region of interest" description="Disordered" evidence="5">
    <location>
        <begin position="356"/>
        <end position="378"/>
    </location>
</feature>
<dbReference type="GO" id="GO:0016020">
    <property type="term" value="C:membrane"/>
    <property type="evidence" value="ECO:0007669"/>
    <property type="project" value="UniProtKB-SubCell"/>
</dbReference>
<feature type="compositionally biased region" description="Polar residues" evidence="5">
    <location>
        <begin position="364"/>
        <end position="378"/>
    </location>
</feature>
<name>A0A9W9D2I8_9PEZI</name>
<evidence type="ECO:0000256" key="2">
    <source>
        <dbReference type="ARBA" id="ARBA00022692"/>
    </source>
</evidence>
<feature type="compositionally biased region" description="Polar residues" evidence="5">
    <location>
        <begin position="431"/>
        <end position="441"/>
    </location>
</feature>
<evidence type="ECO:0000256" key="5">
    <source>
        <dbReference type="SAM" id="MobiDB-lite"/>
    </source>
</evidence>
<evidence type="ECO:0000256" key="4">
    <source>
        <dbReference type="ARBA" id="ARBA00023136"/>
    </source>
</evidence>
<keyword evidence="2 6" id="KW-0812">Transmembrane</keyword>
<protein>
    <recommendedName>
        <fullName evidence="10">Mid2 domain-containing protein</fullName>
    </recommendedName>
</protein>
<comment type="subcellular location">
    <subcellularLocation>
        <location evidence="1">Membrane</location>
        <topology evidence="1">Single-pass membrane protein</topology>
    </subcellularLocation>
</comment>
<dbReference type="GO" id="GO:0071944">
    <property type="term" value="C:cell periphery"/>
    <property type="evidence" value="ECO:0007669"/>
    <property type="project" value="UniProtKB-ARBA"/>
</dbReference>
<gene>
    <name evidence="8" type="ORF">N0V93_001339</name>
</gene>
<feature type="region of interest" description="Disordered" evidence="5">
    <location>
        <begin position="212"/>
        <end position="235"/>
    </location>
</feature>
<evidence type="ECO:0000256" key="7">
    <source>
        <dbReference type="SAM" id="SignalP"/>
    </source>
</evidence>
<evidence type="ECO:0000313" key="8">
    <source>
        <dbReference type="EMBL" id="KAJ4397115.1"/>
    </source>
</evidence>
<dbReference type="Proteomes" id="UP001140453">
    <property type="component" value="Unassembled WGS sequence"/>
</dbReference>
<evidence type="ECO:0008006" key="10">
    <source>
        <dbReference type="Google" id="ProtNLM"/>
    </source>
</evidence>
<keyword evidence="3 6" id="KW-1133">Transmembrane helix</keyword>
<feature type="transmembrane region" description="Helical" evidence="6">
    <location>
        <begin position="245"/>
        <end position="268"/>
    </location>
</feature>
<reference evidence="8" key="1">
    <citation type="submission" date="2022-10" db="EMBL/GenBank/DDBJ databases">
        <title>Tapping the CABI collections for fungal endophytes: first genome assemblies for Collariella, Neodidymelliopsis, Ascochyta clinopodiicola, Didymella pomorum, Didymosphaeria variabile, Neocosmospora piperis and Neocucurbitaria cava.</title>
        <authorList>
            <person name="Hill R."/>
        </authorList>
    </citation>
    <scope>NUCLEOTIDE SEQUENCE</scope>
    <source>
        <strain evidence="8">IMI 355082</strain>
    </source>
</reference>
<feature type="chain" id="PRO_5040764368" description="Mid2 domain-containing protein" evidence="7">
    <location>
        <begin position="21"/>
        <end position="498"/>
    </location>
</feature>
<feature type="region of interest" description="Disordered" evidence="5">
    <location>
        <begin position="393"/>
        <end position="498"/>
    </location>
</feature>
<dbReference type="PANTHER" id="PTHR15549">
    <property type="entry name" value="PAIRED IMMUNOGLOBULIN-LIKE TYPE 2 RECEPTOR"/>
    <property type="match status" value="1"/>
</dbReference>